<protein>
    <submittedName>
        <fullName evidence="2">Uncharacterized protein</fullName>
    </submittedName>
</protein>
<feature type="region of interest" description="Disordered" evidence="1">
    <location>
        <begin position="19"/>
        <end position="40"/>
    </location>
</feature>
<proteinExistence type="predicted"/>
<keyword evidence="3" id="KW-1185">Reference proteome</keyword>
<gene>
    <name evidence="2" type="ORF">E2C01_037792</name>
</gene>
<organism evidence="2 3">
    <name type="scientific">Portunus trituberculatus</name>
    <name type="common">Swimming crab</name>
    <name type="synonym">Neptunus trituberculatus</name>
    <dbReference type="NCBI Taxonomy" id="210409"/>
    <lineage>
        <taxon>Eukaryota</taxon>
        <taxon>Metazoa</taxon>
        <taxon>Ecdysozoa</taxon>
        <taxon>Arthropoda</taxon>
        <taxon>Crustacea</taxon>
        <taxon>Multicrustacea</taxon>
        <taxon>Malacostraca</taxon>
        <taxon>Eumalacostraca</taxon>
        <taxon>Eucarida</taxon>
        <taxon>Decapoda</taxon>
        <taxon>Pleocyemata</taxon>
        <taxon>Brachyura</taxon>
        <taxon>Eubrachyura</taxon>
        <taxon>Portunoidea</taxon>
        <taxon>Portunidae</taxon>
        <taxon>Portuninae</taxon>
        <taxon>Portunus</taxon>
    </lineage>
</organism>
<comment type="caution">
    <text evidence="2">The sequence shown here is derived from an EMBL/GenBank/DDBJ whole genome shotgun (WGS) entry which is preliminary data.</text>
</comment>
<reference evidence="2 3" key="1">
    <citation type="submission" date="2019-05" db="EMBL/GenBank/DDBJ databases">
        <title>Another draft genome of Portunus trituberculatus and its Hox gene families provides insights of decapod evolution.</title>
        <authorList>
            <person name="Jeong J.-H."/>
            <person name="Song I."/>
            <person name="Kim S."/>
            <person name="Choi T."/>
            <person name="Kim D."/>
            <person name="Ryu S."/>
            <person name="Kim W."/>
        </authorList>
    </citation>
    <scope>NUCLEOTIDE SEQUENCE [LARGE SCALE GENOMIC DNA]</scope>
    <source>
        <tissue evidence="2">Muscle</tissue>
    </source>
</reference>
<dbReference type="EMBL" id="VSRR010006137">
    <property type="protein sequence ID" value="MPC44128.1"/>
    <property type="molecule type" value="Genomic_DNA"/>
</dbReference>
<sequence>MWSLWAWAYPAFRRPRTFPPLDLSSQPSRPYSRPFLPDPPHSTRFFPDRCPDGRVVYQRRQAGGLVSSPSPREGLRVAASRLVVSVF</sequence>
<evidence type="ECO:0000313" key="3">
    <source>
        <dbReference type="Proteomes" id="UP000324222"/>
    </source>
</evidence>
<name>A0A5B7FGR7_PORTR</name>
<evidence type="ECO:0000313" key="2">
    <source>
        <dbReference type="EMBL" id="MPC44128.1"/>
    </source>
</evidence>
<accession>A0A5B7FGR7</accession>
<dbReference type="AlphaFoldDB" id="A0A5B7FGR7"/>
<dbReference type="Proteomes" id="UP000324222">
    <property type="component" value="Unassembled WGS sequence"/>
</dbReference>
<evidence type="ECO:0000256" key="1">
    <source>
        <dbReference type="SAM" id="MobiDB-lite"/>
    </source>
</evidence>